<comment type="similarity">
    <text evidence="1">Belongs to the TRAFAC class translation factor GTPase superfamily. Classic translation factor GTPase family. EF-G/EF-2 subfamily.</text>
</comment>
<dbReference type="GO" id="GO:0003746">
    <property type="term" value="F:translation elongation factor activity"/>
    <property type="evidence" value="ECO:0007669"/>
    <property type="project" value="UniProtKB-UniRule"/>
</dbReference>
<dbReference type="InterPro" id="IPR041095">
    <property type="entry name" value="EFG_II"/>
</dbReference>
<sequence length="684" mass="78259">MKTMRNFGICAHIDAGKTTITERILFYTGYKHKIGEVHDGEATMDWMDQEQERGITINSASTTVTWYYKNKNYKLNIIDTPGHVDFTAEVERTMRILDGVCLVLCAVGGIQPQTKTVWNQINKYKVARICFINKMDRTGANFNKVCASIRKKLKCKIILLYYPIFKKTQFKGIYDILKLKEIYFKGTKGEKLVIKNINPKNLNFIKKLQEQQIEELIKDDEKLIEAFLEKKLTLNTIQALIREQTIHCKLMPILCGSAFKNKGIQKLIDSIIKYLPAPMEKQIKYFTLKNIQKPLKINNTHFAALIFKIINDPYSGRISFARIYSGKIKPGEKIYNCNQKTTEKIGRIIIYKVNKKEEVKQAHPGEIVAFIGLKTTHTGDTLCKEEKKIILEKIQFPEPVISFSVCTANENDHDKLVNAITKTAIEDPTIKITTNTQTNDLIISGMGELHIEVFIERIRRENKLAVIIKDPKVAYKETITQPFLKSIGKYIRQSGGRGQYGHVEINLFPRKIGKGIKFVNKIKSGAIPKEYIKPIKKSILKCCKRGYLTNSPIVDITIELYDGSFHEVDSNENAFEIAAAIAFKNAFLNAKPILLEPIMLVNITIKEKYLGIIISDIASRRGEIISTKQHITNYTIKANIPLANMFNYTTKMRSKTKGEIEYTMTLSHYKKLKTNETKTNTKIL</sequence>
<dbReference type="PRINTS" id="PR00315">
    <property type="entry name" value="ELONGATNFCT"/>
</dbReference>
<dbReference type="SMART" id="SM00838">
    <property type="entry name" value="EFG_C"/>
    <property type="match status" value="1"/>
</dbReference>
<evidence type="ECO:0000313" key="10">
    <source>
        <dbReference type="Proteomes" id="UP000663602"/>
    </source>
</evidence>
<proteinExistence type="inferred from homology"/>
<dbReference type="GO" id="GO:0003924">
    <property type="term" value="F:GTPase activity"/>
    <property type="evidence" value="ECO:0007669"/>
    <property type="project" value="InterPro"/>
</dbReference>
<evidence type="ECO:0000256" key="7">
    <source>
        <dbReference type="NCBIfam" id="TIGR00484"/>
    </source>
</evidence>
<dbReference type="InterPro" id="IPR035649">
    <property type="entry name" value="EFG_V"/>
</dbReference>
<dbReference type="Gene3D" id="3.30.70.240">
    <property type="match status" value="1"/>
</dbReference>
<gene>
    <name evidence="9" type="primary">fusA</name>
    <name evidence="9" type="ORF">JSR02_00055</name>
</gene>
<dbReference type="SUPFAM" id="SSF54211">
    <property type="entry name" value="Ribosomal protein S5 domain 2-like"/>
    <property type="match status" value="1"/>
</dbReference>
<dbReference type="PANTHER" id="PTHR43261">
    <property type="entry name" value="TRANSLATION ELONGATION FACTOR G-RELATED"/>
    <property type="match status" value="1"/>
</dbReference>
<evidence type="ECO:0000256" key="2">
    <source>
        <dbReference type="ARBA" id="ARBA00022741"/>
    </source>
</evidence>
<name>A0A974X7M7_9PROT</name>
<dbReference type="PROSITE" id="PS51722">
    <property type="entry name" value="G_TR_2"/>
    <property type="match status" value="1"/>
</dbReference>
<dbReference type="Pfam" id="PF14492">
    <property type="entry name" value="EFG_III"/>
    <property type="match status" value="1"/>
</dbReference>
<keyword evidence="2" id="KW-0547">Nucleotide-binding</keyword>
<evidence type="ECO:0000256" key="4">
    <source>
        <dbReference type="ARBA" id="ARBA00022917"/>
    </source>
</evidence>
<dbReference type="SMART" id="SM00889">
    <property type="entry name" value="EFG_IV"/>
    <property type="match status" value="1"/>
</dbReference>
<dbReference type="NCBIfam" id="NF009381">
    <property type="entry name" value="PRK12740.1-5"/>
    <property type="match status" value="1"/>
</dbReference>
<dbReference type="SUPFAM" id="SSF54980">
    <property type="entry name" value="EF-G C-terminal domain-like"/>
    <property type="match status" value="2"/>
</dbReference>
<evidence type="ECO:0000313" key="9">
    <source>
        <dbReference type="EMBL" id="QSW37849.1"/>
    </source>
</evidence>
<dbReference type="CDD" id="cd16262">
    <property type="entry name" value="EFG_III"/>
    <property type="match status" value="1"/>
</dbReference>
<dbReference type="InterPro" id="IPR014721">
    <property type="entry name" value="Ribsml_uS5_D2-typ_fold_subgr"/>
</dbReference>
<dbReference type="SUPFAM" id="SSF52540">
    <property type="entry name" value="P-loop containing nucleoside triphosphate hydrolases"/>
    <property type="match status" value="1"/>
</dbReference>
<dbReference type="CDD" id="cd01886">
    <property type="entry name" value="EF-G"/>
    <property type="match status" value="1"/>
</dbReference>
<evidence type="ECO:0000256" key="3">
    <source>
        <dbReference type="ARBA" id="ARBA00022768"/>
    </source>
</evidence>
<dbReference type="FunFam" id="2.40.30.10:FF:000006">
    <property type="entry name" value="Elongation factor G"/>
    <property type="match status" value="1"/>
</dbReference>
<dbReference type="InterPro" id="IPR004540">
    <property type="entry name" value="Transl_elong_EFG/EF2"/>
</dbReference>
<dbReference type="Pfam" id="PF00679">
    <property type="entry name" value="EFG_C"/>
    <property type="match status" value="1"/>
</dbReference>
<evidence type="ECO:0000256" key="5">
    <source>
        <dbReference type="ARBA" id="ARBA00023134"/>
    </source>
</evidence>
<dbReference type="GO" id="GO:0005525">
    <property type="term" value="F:GTP binding"/>
    <property type="evidence" value="ECO:0007669"/>
    <property type="project" value="UniProtKB-UniRule"/>
</dbReference>
<dbReference type="AlphaFoldDB" id="A0A974X7M7"/>
<organism evidence="9 10">
    <name type="scientific">Candidatus Vidania fulgoroideorum</name>
    <dbReference type="NCBI Taxonomy" id="881286"/>
    <lineage>
        <taxon>Bacteria</taxon>
        <taxon>Pseudomonadati</taxon>
        <taxon>Pseudomonadota</taxon>
        <taxon>Betaproteobacteria</taxon>
        <taxon>Candidatus Vidania</taxon>
    </lineage>
</organism>
<keyword evidence="4" id="KW-0648">Protein biosynthesis</keyword>
<dbReference type="PROSITE" id="PS00301">
    <property type="entry name" value="G_TR_1"/>
    <property type="match status" value="1"/>
</dbReference>
<dbReference type="InterPro" id="IPR035647">
    <property type="entry name" value="EFG_III/V"/>
</dbReference>
<reference evidence="9" key="2">
    <citation type="submission" date="2021-03" db="EMBL/GenBank/DDBJ databases">
        <title>Alternative transmission patterns in independently acquired nutritional co-symbionts of Dictyopharidae planthoppers.</title>
        <authorList>
            <person name="Michalik A."/>
            <person name="Lukasik P."/>
        </authorList>
    </citation>
    <scope>NUCLEOTIDE SEQUENCE</scope>
    <source>
        <strain evidence="9">DICMUL</strain>
    </source>
</reference>
<dbReference type="InterPro" id="IPR053905">
    <property type="entry name" value="EF-G-like_DII"/>
</dbReference>
<dbReference type="Gene3D" id="3.30.230.10">
    <property type="match status" value="1"/>
</dbReference>
<dbReference type="CDD" id="cd04088">
    <property type="entry name" value="EFG_mtEFG_II"/>
    <property type="match status" value="1"/>
</dbReference>
<feature type="domain" description="Tr-type G" evidence="8">
    <location>
        <begin position="2"/>
        <end position="279"/>
    </location>
</feature>
<dbReference type="Proteomes" id="UP000663602">
    <property type="component" value="Chromosome"/>
</dbReference>
<dbReference type="InterPro" id="IPR005225">
    <property type="entry name" value="Small_GTP-bd"/>
</dbReference>
<dbReference type="InterPro" id="IPR031157">
    <property type="entry name" value="G_TR_CS"/>
</dbReference>
<protein>
    <recommendedName>
        <fullName evidence="7">Elongation factor G</fullName>
    </recommendedName>
</protein>
<dbReference type="InterPro" id="IPR009000">
    <property type="entry name" value="Transl_B-barrel_sf"/>
</dbReference>
<accession>A0A974X7M7</accession>
<dbReference type="InterPro" id="IPR000640">
    <property type="entry name" value="EFG_V-like"/>
</dbReference>
<dbReference type="Gene3D" id="3.40.50.300">
    <property type="entry name" value="P-loop containing nucleotide triphosphate hydrolases"/>
    <property type="match status" value="1"/>
</dbReference>
<dbReference type="InterPro" id="IPR005517">
    <property type="entry name" value="Transl_elong_EFG/EF2_IV"/>
</dbReference>
<dbReference type="Pfam" id="PF22042">
    <property type="entry name" value="EF-G_D2"/>
    <property type="match status" value="1"/>
</dbReference>
<dbReference type="CDD" id="cd03713">
    <property type="entry name" value="EFG_mtEFG_C"/>
    <property type="match status" value="1"/>
</dbReference>
<comment type="function">
    <text evidence="6">Catalyzes the GTP-dependent ribosomal translocation step during translation elongation. During this step, the ribosome changes from the pre-translocational (PRE) to the post-translocational (POST) state as the newly formed A-site-bound peptidyl-tRNA and P-site-bound deacylated tRNA move to the P and E sites, respectively. Catalyzes the coordinated movement of the two tRNA molecules, the mRNA and conformational changes in the ribosome.</text>
</comment>
<dbReference type="GO" id="GO:0032790">
    <property type="term" value="P:ribosome disassembly"/>
    <property type="evidence" value="ECO:0007669"/>
    <property type="project" value="TreeGrafter"/>
</dbReference>
<dbReference type="Pfam" id="PF03764">
    <property type="entry name" value="EFG_IV"/>
    <property type="match status" value="1"/>
</dbReference>
<evidence type="ECO:0000256" key="1">
    <source>
        <dbReference type="ARBA" id="ARBA00005870"/>
    </source>
</evidence>
<dbReference type="SUPFAM" id="SSF50447">
    <property type="entry name" value="Translation proteins"/>
    <property type="match status" value="1"/>
</dbReference>
<keyword evidence="3 9" id="KW-0251">Elongation factor</keyword>
<dbReference type="Gene3D" id="3.30.70.870">
    <property type="entry name" value="Elongation Factor G (Translational Gtpase), domain 3"/>
    <property type="match status" value="1"/>
</dbReference>
<dbReference type="PANTHER" id="PTHR43261:SF1">
    <property type="entry name" value="RIBOSOME-RELEASING FACTOR 2, MITOCHONDRIAL"/>
    <property type="match status" value="1"/>
</dbReference>
<dbReference type="FunFam" id="3.40.50.300:FF:000029">
    <property type="entry name" value="Elongation factor G"/>
    <property type="match status" value="1"/>
</dbReference>
<evidence type="ECO:0000259" key="8">
    <source>
        <dbReference type="PROSITE" id="PS51722"/>
    </source>
</evidence>
<dbReference type="InterPro" id="IPR000795">
    <property type="entry name" value="T_Tr_GTP-bd_dom"/>
</dbReference>
<dbReference type="NCBIfam" id="TIGR00231">
    <property type="entry name" value="small_GTP"/>
    <property type="match status" value="1"/>
</dbReference>
<dbReference type="GO" id="GO:0097216">
    <property type="term" value="F:guanosine tetraphosphate binding"/>
    <property type="evidence" value="ECO:0007669"/>
    <property type="project" value="UniProtKB-ARBA"/>
</dbReference>
<dbReference type="InterPro" id="IPR027417">
    <property type="entry name" value="P-loop_NTPase"/>
</dbReference>
<dbReference type="Gene3D" id="2.40.30.10">
    <property type="entry name" value="Translation factors"/>
    <property type="match status" value="1"/>
</dbReference>
<keyword evidence="5" id="KW-0342">GTP-binding</keyword>
<dbReference type="NCBIfam" id="TIGR00484">
    <property type="entry name" value="EF-G"/>
    <property type="match status" value="1"/>
</dbReference>
<dbReference type="FunFam" id="3.30.70.240:FF:000001">
    <property type="entry name" value="Elongation factor G"/>
    <property type="match status" value="1"/>
</dbReference>
<dbReference type="EMBL" id="CP071410">
    <property type="protein sequence ID" value="QSW37849.1"/>
    <property type="molecule type" value="Genomic_DNA"/>
</dbReference>
<dbReference type="Pfam" id="PF00009">
    <property type="entry name" value="GTP_EFTU"/>
    <property type="match status" value="1"/>
</dbReference>
<reference evidence="9" key="1">
    <citation type="submission" date="2021-02" db="EMBL/GenBank/DDBJ databases">
        <authorList>
            <person name="Franco D."/>
        </authorList>
    </citation>
    <scope>NUCLEOTIDE SEQUENCE</scope>
    <source>
        <strain evidence="9">DICMUL</strain>
    </source>
</reference>
<dbReference type="InterPro" id="IPR009022">
    <property type="entry name" value="EFG_III"/>
</dbReference>
<dbReference type="InterPro" id="IPR020568">
    <property type="entry name" value="Ribosomal_Su5_D2-typ_SF"/>
</dbReference>
<evidence type="ECO:0000256" key="6">
    <source>
        <dbReference type="ARBA" id="ARBA00024731"/>
    </source>
</evidence>